<name>A0ABQ5V276_9PROT</name>
<dbReference type="SUPFAM" id="SSF102829">
    <property type="entry name" value="Cell division protein ZapA-like"/>
    <property type="match status" value="1"/>
</dbReference>
<dbReference type="Pfam" id="PF05164">
    <property type="entry name" value="ZapA"/>
    <property type="match status" value="1"/>
</dbReference>
<dbReference type="EMBL" id="BSNJ01000003">
    <property type="protein sequence ID" value="GLQ20765.1"/>
    <property type="molecule type" value="Genomic_DNA"/>
</dbReference>
<dbReference type="RefSeq" id="WP_284371611.1">
    <property type="nucleotide sequence ID" value="NZ_BSNJ01000003.1"/>
</dbReference>
<reference evidence="1" key="2">
    <citation type="submission" date="2023-01" db="EMBL/GenBank/DDBJ databases">
        <title>Draft genome sequence of Algimonas porphyrae strain NBRC 108216.</title>
        <authorList>
            <person name="Sun Q."/>
            <person name="Mori K."/>
        </authorList>
    </citation>
    <scope>NUCLEOTIDE SEQUENCE</scope>
    <source>
        <strain evidence="1">NBRC 108216</strain>
    </source>
</reference>
<keyword evidence="2" id="KW-1185">Reference proteome</keyword>
<sequence>MGKVSLNINGRSYGLGCETGEEERLMRLGQRLDARVAEMANQFGQIGDLRLLVMAGITLLDEMDDPKGNVDAQVNARLGSLRAEADDALKAKASAEVKAAESLMSAAQRIERLAERLSDSD</sequence>
<dbReference type="Proteomes" id="UP001161390">
    <property type="component" value="Unassembled WGS sequence"/>
</dbReference>
<proteinExistence type="predicted"/>
<keyword evidence="1" id="KW-0132">Cell division</keyword>
<gene>
    <name evidence="1" type="ORF">GCM10007854_17200</name>
</gene>
<comment type="caution">
    <text evidence="1">The sequence shown here is derived from an EMBL/GenBank/DDBJ whole genome shotgun (WGS) entry which is preliminary data.</text>
</comment>
<keyword evidence="1" id="KW-0131">Cell cycle</keyword>
<dbReference type="InterPro" id="IPR036192">
    <property type="entry name" value="Cell_div_ZapA-like_sf"/>
</dbReference>
<dbReference type="Gene3D" id="3.30.160.880">
    <property type="entry name" value="Cell division protein ZapA protomer, N-terminal domain"/>
    <property type="match status" value="1"/>
</dbReference>
<evidence type="ECO:0000313" key="1">
    <source>
        <dbReference type="EMBL" id="GLQ20765.1"/>
    </source>
</evidence>
<protein>
    <submittedName>
        <fullName evidence="1">Cell division protein ZapA</fullName>
    </submittedName>
</protein>
<dbReference type="InterPro" id="IPR042233">
    <property type="entry name" value="Cell_div_ZapA_N"/>
</dbReference>
<organism evidence="1 2">
    <name type="scientific">Algimonas porphyrae</name>
    <dbReference type="NCBI Taxonomy" id="1128113"/>
    <lineage>
        <taxon>Bacteria</taxon>
        <taxon>Pseudomonadati</taxon>
        <taxon>Pseudomonadota</taxon>
        <taxon>Alphaproteobacteria</taxon>
        <taxon>Maricaulales</taxon>
        <taxon>Robiginitomaculaceae</taxon>
        <taxon>Algimonas</taxon>
    </lineage>
</organism>
<evidence type="ECO:0000313" key="2">
    <source>
        <dbReference type="Proteomes" id="UP001161390"/>
    </source>
</evidence>
<dbReference type="GO" id="GO:0051301">
    <property type="term" value="P:cell division"/>
    <property type="evidence" value="ECO:0007669"/>
    <property type="project" value="UniProtKB-KW"/>
</dbReference>
<accession>A0ABQ5V276</accession>
<reference evidence="1" key="1">
    <citation type="journal article" date="2014" name="Int. J. Syst. Evol. Microbiol.">
        <title>Complete genome of a new Firmicutes species belonging to the dominant human colonic microbiota ('Ruminococcus bicirculans') reveals two chromosomes and a selective capacity to utilize plant glucans.</title>
        <authorList>
            <consortium name="NISC Comparative Sequencing Program"/>
            <person name="Wegmann U."/>
            <person name="Louis P."/>
            <person name="Goesmann A."/>
            <person name="Henrissat B."/>
            <person name="Duncan S.H."/>
            <person name="Flint H.J."/>
        </authorList>
    </citation>
    <scope>NUCLEOTIDE SEQUENCE</scope>
    <source>
        <strain evidence="1">NBRC 108216</strain>
    </source>
</reference>
<dbReference type="InterPro" id="IPR007838">
    <property type="entry name" value="Cell_div_ZapA-like"/>
</dbReference>